<evidence type="ECO:0000313" key="5">
    <source>
        <dbReference type="Proteomes" id="UP000317496"/>
    </source>
</evidence>
<dbReference type="Pfam" id="PF03972">
    <property type="entry name" value="MmgE_PrpD_N"/>
    <property type="match status" value="1"/>
</dbReference>
<organism evidence="4 5">
    <name type="scientific">Ferrovibrio terrae</name>
    <dbReference type="NCBI Taxonomy" id="2594003"/>
    <lineage>
        <taxon>Bacteria</taxon>
        <taxon>Pseudomonadati</taxon>
        <taxon>Pseudomonadota</taxon>
        <taxon>Alphaproteobacteria</taxon>
        <taxon>Rhodospirillales</taxon>
        <taxon>Rhodospirillaceae</taxon>
        <taxon>Ferrovibrio</taxon>
    </lineage>
</organism>
<dbReference type="InterPro" id="IPR042183">
    <property type="entry name" value="MmgE/PrpD_sf_1"/>
</dbReference>
<dbReference type="GO" id="GO:0016829">
    <property type="term" value="F:lyase activity"/>
    <property type="evidence" value="ECO:0007669"/>
    <property type="project" value="InterPro"/>
</dbReference>
<dbReference type="RefSeq" id="WP_144069361.1">
    <property type="nucleotide sequence ID" value="NZ_CP041636.1"/>
</dbReference>
<dbReference type="PANTHER" id="PTHR16943">
    <property type="entry name" value="2-METHYLCITRATE DEHYDRATASE-RELATED"/>
    <property type="match status" value="1"/>
</dbReference>
<reference evidence="4 5" key="1">
    <citation type="submission" date="2019-07" db="EMBL/GenBank/DDBJ databases">
        <title>Genome sequencing for Ferrovibrio sp. K5.</title>
        <authorList>
            <person name="Park S.-J."/>
        </authorList>
    </citation>
    <scope>NUCLEOTIDE SEQUENCE [LARGE SCALE GENOMIC DNA]</scope>
    <source>
        <strain evidence="4 5">K5</strain>
    </source>
</reference>
<dbReference type="SUPFAM" id="SSF103378">
    <property type="entry name" value="2-methylcitrate dehydratase PrpD"/>
    <property type="match status" value="1"/>
</dbReference>
<dbReference type="EMBL" id="CP041636">
    <property type="protein sequence ID" value="QDO98380.1"/>
    <property type="molecule type" value="Genomic_DNA"/>
</dbReference>
<keyword evidence="5" id="KW-1185">Reference proteome</keyword>
<dbReference type="OrthoDB" id="9795089at2"/>
<evidence type="ECO:0000313" key="4">
    <source>
        <dbReference type="EMBL" id="QDO98380.1"/>
    </source>
</evidence>
<accession>A0A516H452</accession>
<evidence type="ECO:0000259" key="2">
    <source>
        <dbReference type="Pfam" id="PF03972"/>
    </source>
</evidence>
<proteinExistence type="inferred from homology"/>
<dbReference type="InterPro" id="IPR045337">
    <property type="entry name" value="MmgE_PrpD_C"/>
</dbReference>
<protein>
    <submittedName>
        <fullName evidence="4">MmgE/PrpD family protein</fullName>
    </submittedName>
</protein>
<dbReference type="Pfam" id="PF19305">
    <property type="entry name" value="MmgE_PrpD_C"/>
    <property type="match status" value="1"/>
</dbReference>
<dbReference type="InterPro" id="IPR036148">
    <property type="entry name" value="MmgE/PrpD_sf"/>
</dbReference>
<name>A0A516H452_9PROT</name>
<comment type="similarity">
    <text evidence="1">Belongs to the PrpD family.</text>
</comment>
<dbReference type="PANTHER" id="PTHR16943:SF8">
    <property type="entry name" value="2-METHYLCITRATE DEHYDRATASE"/>
    <property type="match status" value="1"/>
</dbReference>
<dbReference type="InterPro" id="IPR005656">
    <property type="entry name" value="MmgE_PrpD"/>
</dbReference>
<feature type="domain" description="MmgE/PrpD C-terminal" evidence="3">
    <location>
        <begin position="288"/>
        <end position="444"/>
    </location>
</feature>
<evidence type="ECO:0000256" key="1">
    <source>
        <dbReference type="ARBA" id="ARBA00006174"/>
    </source>
</evidence>
<sequence>MTLLAPKTQAVSDITGAAVTFLTQARFEALSPEVLEISRRCLLDSAGLILSGLGVPAIGILAGFAREQGGAGQALLLGEGALRVPVQVAARVLGTAGHVHDFDDTQVSHDPAHVYGLLTHPSIPPFSAALAVSDMLGGVSGQKFVTAFNYGFELGCKISEWMQPDHYLRGHHTSGTVGTFSACAAACLLLDLDATATARALGIAGSFAAGIRCNFGTMTKPLHVGRAAENGVLAAMLAVRGYTADPTVLDGSWGFPAVLGGGFSPEKVTEGFGKTWSIVDPGVSIKPYPSGILTHQSMDMVKNLVLRENIDPMTVERIDFFAGDNILRPIRYRVAKNELQAKFSMAALISMLVLHRDAGLSQFEDDVIAAPAFQDMQERVHTHADPAINALGFDLIRSRVEITLKDGKVLKAEADTRYRGGPSWPLTDADLREKYDGCVSKIDPVLTDRIAKEVLGLAEAASTMALLDLLRQAKVRA</sequence>
<gene>
    <name evidence="4" type="ORF">FNB15_14350</name>
</gene>
<feature type="domain" description="MmgE/PrpD N-terminal" evidence="2">
    <location>
        <begin position="20"/>
        <end position="266"/>
    </location>
</feature>
<dbReference type="Gene3D" id="3.30.1330.120">
    <property type="entry name" value="2-methylcitrate dehydratase PrpD"/>
    <property type="match status" value="1"/>
</dbReference>
<evidence type="ECO:0000259" key="3">
    <source>
        <dbReference type="Pfam" id="PF19305"/>
    </source>
</evidence>
<dbReference type="AlphaFoldDB" id="A0A516H452"/>
<dbReference type="Proteomes" id="UP000317496">
    <property type="component" value="Chromosome"/>
</dbReference>
<dbReference type="InterPro" id="IPR045336">
    <property type="entry name" value="MmgE_PrpD_N"/>
</dbReference>
<dbReference type="Gene3D" id="1.10.4100.10">
    <property type="entry name" value="2-methylcitrate dehydratase PrpD"/>
    <property type="match status" value="1"/>
</dbReference>
<dbReference type="KEGG" id="fer:FNB15_14350"/>
<dbReference type="InterPro" id="IPR042188">
    <property type="entry name" value="MmgE/PrpD_sf_2"/>
</dbReference>